<dbReference type="AlphaFoldDB" id="A0A6B3LK05"/>
<dbReference type="InterPro" id="IPR001296">
    <property type="entry name" value="Glyco_trans_1"/>
</dbReference>
<proteinExistence type="predicted"/>
<evidence type="ECO:0000313" key="2">
    <source>
        <dbReference type="EMBL" id="NEM97262.1"/>
    </source>
</evidence>
<dbReference type="Gene3D" id="3.40.50.2000">
    <property type="entry name" value="Glycogen Phosphorylase B"/>
    <property type="match status" value="2"/>
</dbReference>
<keyword evidence="2" id="KW-0808">Transferase</keyword>
<feature type="domain" description="Glycosyl transferase family 1" evidence="1">
    <location>
        <begin position="228"/>
        <end position="385"/>
    </location>
</feature>
<sequence length="417" mass="47541">MRVLWFTNTPSLYKKPSTGYNGGGWIESLEELIGKENDIELGIGFFHNDSCFKSKIGKTTYYPISLYSTRTQKVLHNLFYSRYDKDEVESFLKIINDFKPDIIHIFGSERSFGLVSLYTDIPVVLHIQGVLNPYLNAYFAPGSSILDSAYQYIFKPKKMLDLLRSYSFFTYNAKREVTILRNCKYFMGRTAWDKNVISLYAPKANYFYCGEILRNVFYSATSWNIHNRKKLIISSTISKTDYKGFDTILKTARLLKDLSDLDFVWNIFGITEYREWEKKLGILCKEVGLNLQGVVSADELVEQLLNSDIYIHPSYIDNSPNSVCEAQILGLPTIATNVGGVSSLITDDETGILVPANDPYSIASNILKLSKDKDKALDLSENARRVALARHNKENILSELLQVYNRITNAKALNKIV</sequence>
<comment type="caution">
    <text evidence="2">The sequence shown here is derived from an EMBL/GenBank/DDBJ whole genome shotgun (WGS) entry which is preliminary data.</text>
</comment>
<accession>A0A6B3LK05</accession>
<dbReference type="PANTHER" id="PTHR12526">
    <property type="entry name" value="GLYCOSYLTRANSFERASE"/>
    <property type="match status" value="1"/>
</dbReference>
<organism evidence="2 3">
    <name type="scientific">Pontibacter burrus</name>
    <dbReference type="NCBI Taxonomy" id="2704466"/>
    <lineage>
        <taxon>Bacteria</taxon>
        <taxon>Pseudomonadati</taxon>
        <taxon>Bacteroidota</taxon>
        <taxon>Cytophagia</taxon>
        <taxon>Cytophagales</taxon>
        <taxon>Hymenobacteraceae</taxon>
        <taxon>Pontibacter</taxon>
    </lineage>
</organism>
<reference evidence="2 3" key="1">
    <citation type="submission" date="2020-02" db="EMBL/GenBank/DDBJ databases">
        <authorList>
            <person name="Kim M.K."/>
        </authorList>
    </citation>
    <scope>NUCLEOTIDE SEQUENCE [LARGE SCALE GENOMIC DNA]</scope>
    <source>
        <strain evidence="2 3">BT327</strain>
    </source>
</reference>
<evidence type="ECO:0000259" key="1">
    <source>
        <dbReference type="Pfam" id="PF00534"/>
    </source>
</evidence>
<dbReference type="Pfam" id="PF00534">
    <property type="entry name" value="Glycos_transf_1"/>
    <property type="match status" value="1"/>
</dbReference>
<dbReference type="CDD" id="cd03801">
    <property type="entry name" value="GT4_PimA-like"/>
    <property type="match status" value="1"/>
</dbReference>
<keyword evidence="3" id="KW-1185">Reference proteome</keyword>
<dbReference type="RefSeq" id="WP_163913463.1">
    <property type="nucleotide sequence ID" value="NZ_JAAGWD010000002.1"/>
</dbReference>
<evidence type="ECO:0000313" key="3">
    <source>
        <dbReference type="Proteomes" id="UP000474777"/>
    </source>
</evidence>
<name>A0A6B3LK05_9BACT</name>
<gene>
    <name evidence="2" type="ORF">GXP69_06115</name>
</gene>
<dbReference type="Proteomes" id="UP000474777">
    <property type="component" value="Unassembled WGS sequence"/>
</dbReference>
<dbReference type="EMBL" id="JAAGWD010000002">
    <property type="protein sequence ID" value="NEM97262.1"/>
    <property type="molecule type" value="Genomic_DNA"/>
</dbReference>
<protein>
    <submittedName>
        <fullName evidence="2">Glycosyltransferase family 4 protein</fullName>
    </submittedName>
</protein>
<dbReference type="SUPFAM" id="SSF53756">
    <property type="entry name" value="UDP-Glycosyltransferase/glycogen phosphorylase"/>
    <property type="match status" value="1"/>
</dbReference>
<dbReference type="GO" id="GO:0016757">
    <property type="term" value="F:glycosyltransferase activity"/>
    <property type="evidence" value="ECO:0007669"/>
    <property type="project" value="InterPro"/>
</dbReference>